<dbReference type="OrthoDB" id="10258234at2759"/>
<dbReference type="VEuPathDB" id="GiardiaDB:QR46_0034"/>
<organism evidence="3 4">
    <name type="scientific">Giardia duodenalis assemblage B</name>
    <dbReference type="NCBI Taxonomy" id="1394984"/>
    <lineage>
        <taxon>Eukaryota</taxon>
        <taxon>Metamonada</taxon>
        <taxon>Diplomonadida</taxon>
        <taxon>Hexamitidae</taxon>
        <taxon>Giardiinae</taxon>
        <taxon>Giardia</taxon>
    </lineage>
</organism>
<feature type="region of interest" description="Disordered" evidence="2">
    <location>
        <begin position="1"/>
        <end position="29"/>
    </location>
</feature>
<keyword evidence="1" id="KW-0175">Coiled coil</keyword>
<reference evidence="3 4" key="1">
    <citation type="journal article" date="2015" name="Mol. Biochem. Parasitol.">
        <title>Identification of polymorphic genes for use in assemblage B genotyping assays through comparative genomics of multiple assemblage B Giardia duodenalis isolates.</title>
        <authorList>
            <person name="Wielinga C."/>
            <person name="Thompson R.C."/>
            <person name="Monis P."/>
            <person name="Ryan U."/>
        </authorList>
    </citation>
    <scope>NUCLEOTIDE SEQUENCE [LARGE SCALE GENOMIC DNA]</scope>
    <source>
        <strain evidence="3 4">BAH15c1</strain>
    </source>
</reference>
<dbReference type="AlphaFoldDB" id="A0A132P0P5"/>
<name>A0A132P0P5_GIAIN</name>
<feature type="compositionally biased region" description="Basic and acidic residues" evidence="2">
    <location>
        <begin position="303"/>
        <end position="317"/>
    </location>
</feature>
<feature type="coiled-coil region" evidence="1">
    <location>
        <begin position="869"/>
        <end position="896"/>
    </location>
</feature>
<feature type="region of interest" description="Disordered" evidence="2">
    <location>
        <begin position="261"/>
        <end position="324"/>
    </location>
</feature>
<evidence type="ECO:0000256" key="2">
    <source>
        <dbReference type="SAM" id="MobiDB-lite"/>
    </source>
</evidence>
<feature type="region of interest" description="Disordered" evidence="2">
    <location>
        <begin position="340"/>
        <end position="371"/>
    </location>
</feature>
<sequence length="975" mass="108989">MIVNSRAERATHSSCSSRKRESRGKPGMCPLPGFLPTSAESIRLALSLSLHGMPRDRVFGVYKEGYYTLINAYLWDLCRFNHLIDSFSAHLLISPISVESFSTGLVSFIKISDTFYTLLDFLLLSDSQELHDNIYAYYKEKCAQQDLNPYSYELHVRDISQRYIAYIDSELRDGLIKQKNRYKTAYTRLLEMYSEDIAAINRILGNIGAHFITDRNILGPAGISPAILTSRLLSFVKKSPSHNDPSSPVAMPPTLDFRSFDDVFPSTGSRSPVPRGHYSPVSRARTTHQERESSSRSSTSYTARRDRDDGESRHFRQDPIQQKNSLFNIRAELAEIMTSTDTHVHEDQRRHRTNPRPSSSDFFIRNGGGSEAQHLHDNSSIAEIHGIDIGLQTGIDPSLTATDAVVWTIPNNANNQAINTDMQLQLDAQVQVEIVAQVDAEIQTEAVVICSMRDLHTALQSKIGLHDSITLTYTLLEHLLEQTYESEKQSMSSGDLYEDAAIQTSTQEDNDELPEQESNEEADNIVMSFDLPAAVLADKHPQPKLGPSTSAVLQTRPLENQRMAHVHNKDGPLTEQEILWKQKFDPYLTRFSFAQGFSQEISDGESSLQPIFDTCDQSSLIMPADGVVGTAILSFSRSFPEFVYDTLTSNSSEFHTSQSQLQTVGEAQPAGAPEGLQLRHVSRLSEERSYEARYNSLLSKYMLMEEQSLKRTLETEELQAKVDILTEEAESLRVELQRLKDGYTDDALNNYGMIVQGSISENEDLSKDRYAANSRMERMAVVEELKQQGRQSQLLGQGTDSADFLLSANLIESGKHIDSEPHNDSSEKIVCSVIRNDIITGSQDDDALAESVIAIQTQNTDGGDAPNEANILLRQLDALERQEQALLARLNQVSEESQAKTELNRNMQSMLSTIGLTVSTQLSDMEQLSTLVDSIEQNAFSLRPEIRKIQSYLSKTASVSSHLSSSASFIDCLDD</sequence>
<gene>
    <name evidence="3" type="ORF">QR46_0034</name>
</gene>
<comment type="caution">
    <text evidence="3">The sequence shown here is derived from an EMBL/GenBank/DDBJ whole genome shotgun (WGS) entry which is preliminary data.</text>
</comment>
<dbReference type="EMBL" id="JXTI01000001">
    <property type="protein sequence ID" value="KWX15896.1"/>
    <property type="molecule type" value="Genomic_DNA"/>
</dbReference>
<feature type="coiled-coil region" evidence="1">
    <location>
        <begin position="715"/>
        <end position="742"/>
    </location>
</feature>
<feature type="compositionally biased region" description="Basic and acidic residues" evidence="2">
    <location>
        <begin position="1"/>
        <end position="11"/>
    </location>
</feature>
<dbReference type="Proteomes" id="UP000070089">
    <property type="component" value="Unassembled WGS sequence"/>
</dbReference>
<evidence type="ECO:0000256" key="1">
    <source>
        <dbReference type="SAM" id="Coils"/>
    </source>
</evidence>
<evidence type="ECO:0000313" key="4">
    <source>
        <dbReference type="Proteomes" id="UP000070089"/>
    </source>
</evidence>
<evidence type="ECO:0000313" key="3">
    <source>
        <dbReference type="EMBL" id="KWX15896.1"/>
    </source>
</evidence>
<protein>
    <submittedName>
        <fullName evidence="3">Uncharacterized protein</fullName>
    </submittedName>
</protein>
<proteinExistence type="predicted"/>
<accession>A0A132P0P5</accession>